<reference evidence="2" key="1">
    <citation type="journal article" date="2023" name="Genome Biol. Evol.">
        <title>First Whole Genome Sequence and Flow Cytometry Genome Size Data for the Lichen-Forming Fungus Ramalina farinacea (Ascomycota).</title>
        <authorList>
            <person name="Llewellyn T."/>
            <person name="Mian S."/>
            <person name="Hill R."/>
            <person name="Leitch I.J."/>
            <person name="Gaya E."/>
        </authorList>
    </citation>
    <scope>NUCLEOTIDE SEQUENCE</scope>
    <source>
        <strain evidence="2">LIQ254RAFAR</strain>
    </source>
</reference>
<evidence type="ECO:0000313" key="3">
    <source>
        <dbReference type="Proteomes" id="UP001161017"/>
    </source>
</evidence>
<comment type="caution">
    <text evidence="2">The sequence shown here is derived from an EMBL/GenBank/DDBJ whole genome shotgun (WGS) entry which is preliminary data.</text>
</comment>
<name>A0AA43QPS2_9LECA</name>
<feature type="region of interest" description="Disordered" evidence="1">
    <location>
        <begin position="1"/>
        <end position="95"/>
    </location>
</feature>
<feature type="compositionally biased region" description="Basic residues" evidence="1">
    <location>
        <begin position="175"/>
        <end position="184"/>
    </location>
</feature>
<evidence type="ECO:0000256" key="1">
    <source>
        <dbReference type="SAM" id="MobiDB-lite"/>
    </source>
</evidence>
<gene>
    <name evidence="2" type="ORF">OHK93_007893</name>
</gene>
<keyword evidence="3" id="KW-1185">Reference proteome</keyword>
<proteinExistence type="predicted"/>
<dbReference type="EMBL" id="JAPUFD010000007">
    <property type="protein sequence ID" value="MDI1488618.1"/>
    <property type="molecule type" value="Genomic_DNA"/>
</dbReference>
<feature type="region of interest" description="Disordered" evidence="1">
    <location>
        <begin position="136"/>
        <end position="184"/>
    </location>
</feature>
<organism evidence="2 3">
    <name type="scientific">Ramalina farinacea</name>
    <dbReference type="NCBI Taxonomy" id="258253"/>
    <lineage>
        <taxon>Eukaryota</taxon>
        <taxon>Fungi</taxon>
        <taxon>Dikarya</taxon>
        <taxon>Ascomycota</taxon>
        <taxon>Pezizomycotina</taxon>
        <taxon>Lecanoromycetes</taxon>
        <taxon>OSLEUM clade</taxon>
        <taxon>Lecanoromycetidae</taxon>
        <taxon>Lecanorales</taxon>
        <taxon>Lecanorineae</taxon>
        <taxon>Ramalinaceae</taxon>
        <taxon>Ramalina</taxon>
    </lineage>
</organism>
<evidence type="ECO:0000313" key="2">
    <source>
        <dbReference type="EMBL" id="MDI1488618.1"/>
    </source>
</evidence>
<protein>
    <submittedName>
        <fullName evidence="2">Uncharacterized protein</fullName>
    </submittedName>
</protein>
<dbReference type="AlphaFoldDB" id="A0AA43QPS2"/>
<feature type="compositionally biased region" description="Polar residues" evidence="1">
    <location>
        <begin position="52"/>
        <end position="67"/>
    </location>
</feature>
<feature type="compositionally biased region" description="Basic and acidic residues" evidence="1">
    <location>
        <begin position="29"/>
        <end position="50"/>
    </location>
</feature>
<feature type="compositionally biased region" description="Basic and acidic residues" evidence="1">
    <location>
        <begin position="79"/>
        <end position="90"/>
    </location>
</feature>
<accession>A0AA43QPS2</accession>
<sequence>MDKKTPSKPTKTTEDITSPELPITLYPQKRADSPTHDRREIQETPARPKGEVSTTSSAVQHRNQRLYQETDIDDGNFADNEHPTKGDPSLHRSIGKTMKLSDHYEKLKHAGKIDCESENMVHIPEHDSDGVVINDWYPTGVSGSALAKENEQKGREKTPEDKELPDEVPETPQPARKKQKMDEE</sequence>
<feature type="compositionally biased region" description="Basic and acidic residues" evidence="1">
    <location>
        <begin position="148"/>
        <end position="162"/>
    </location>
</feature>
<dbReference type="Proteomes" id="UP001161017">
    <property type="component" value="Unassembled WGS sequence"/>
</dbReference>